<dbReference type="SUPFAM" id="SSF52218">
    <property type="entry name" value="Flavoproteins"/>
    <property type="match status" value="1"/>
</dbReference>
<dbReference type="RefSeq" id="WP_342756621.1">
    <property type="nucleotide sequence ID" value="NZ_CP146256.1"/>
</dbReference>
<evidence type="ECO:0000259" key="1">
    <source>
        <dbReference type="Pfam" id="PF12724"/>
    </source>
</evidence>
<organism evidence="2 3">
    <name type="scientific">Kineothrix sedimenti</name>
    <dbReference type="NCBI Taxonomy" id="3123317"/>
    <lineage>
        <taxon>Bacteria</taxon>
        <taxon>Bacillati</taxon>
        <taxon>Bacillota</taxon>
        <taxon>Clostridia</taxon>
        <taxon>Lachnospirales</taxon>
        <taxon>Lachnospiraceae</taxon>
        <taxon>Kineothrix</taxon>
    </lineage>
</organism>
<gene>
    <name evidence="2" type="ORF">V6984_16075</name>
</gene>
<dbReference type="EMBL" id="CP146256">
    <property type="protein sequence ID" value="XAH73011.1"/>
    <property type="molecule type" value="Genomic_DNA"/>
</dbReference>
<dbReference type="Gene3D" id="3.40.50.360">
    <property type="match status" value="1"/>
</dbReference>
<feature type="domain" description="Flavodoxin" evidence="1">
    <location>
        <begin position="3"/>
        <end position="70"/>
    </location>
</feature>
<protein>
    <submittedName>
        <fullName evidence="2">Flavodoxin domain-containing protein</fullName>
    </submittedName>
</protein>
<dbReference type="InterPro" id="IPR029039">
    <property type="entry name" value="Flavoprotein-like_sf"/>
</dbReference>
<sequence>MQVPDIGSYDMVIIGSGVRMGKIYKSMKSFIENNTQALLMKKTAVFLCNAYPDTFQKVVEKNIPQDLIDRAIYIESLGGIPPFASPKNEDWILSEHVDRLVQAVTLKDKVNI</sequence>
<proteinExistence type="predicted"/>
<evidence type="ECO:0000313" key="2">
    <source>
        <dbReference type="EMBL" id="XAH73011.1"/>
    </source>
</evidence>
<accession>A0ABZ3ES40</accession>
<reference evidence="2 3" key="1">
    <citation type="submission" date="2024-02" db="EMBL/GenBank/DDBJ databases">
        <title>Bacterial strain from lacustrine sediment.</title>
        <authorList>
            <person name="Petit C."/>
            <person name="Fadhlaoui K."/>
        </authorList>
    </citation>
    <scope>NUCLEOTIDE SEQUENCE [LARGE SCALE GENOMIC DNA]</scope>
    <source>
        <strain evidence="2 3">IPX-CK</strain>
    </source>
</reference>
<dbReference type="Pfam" id="PF12724">
    <property type="entry name" value="Flavodoxin_5"/>
    <property type="match status" value="1"/>
</dbReference>
<evidence type="ECO:0000313" key="3">
    <source>
        <dbReference type="Proteomes" id="UP001451571"/>
    </source>
</evidence>
<dbReference type="InterPro" id="IPR026816">
    <property type="entry name" value="Flavodoxin_dom"/>
</dbReference>
<name>A0ABZ3ES40_9FIRM</name>
<keyword evidence="3" id="KW-1185">Reference proteome</keyword>
<dbReference type="Proteomes" id="UP001451571">
    <property type="component" value="Chromosome"/>
</dbReference>